<evidence type="ECO:0000256" key="2">
    <source>
        <dbReference type="SAM" id="MobiDB-lite"/>
    </source>
</evidence>
<dbReference type="Proteomes" id="UP000553948">
    <property type="component" value="Unassembled WGS sequence"/>
</dbReference>
<gene>
    <name evidence="3" type="ORF">H4C47_02085</name>
</gene>
<dbReference type="InterPro" id="IPR008922">
    <property type="entry name" value="Di-copper_centre_dom_sf"/>
</dbReference>
<protein>
    <submittedName>
        <fullName evidence="3">Twin-arginine translocation signal domain-containing protein</fullName>
    </submittedName>
</protein>
<evidence type="ECO:0000256" key="1">
    <source>
        <dbReference type="ARBA" id="ARBA00022729"/>
    </source>
</evidence>
<evidence type="ECO:0000313" key="4">
    <source>
        <dbReference type="Proteomes" id="UP000553948"/>
    </source>
</evidence>
<organism evidence="3 4">
    <name type="scientific">Pseudomonas putida</name>
    <name type="common">Arthrobacter siderocapsulatus</name>
    <dbReference type="NCBI Taxonomy" id="303"/>
    <lineage>
        <taxon>Bacteria</taxon>
        <taxon>Pseudomonadati</taxon>
        <taxon>Pseudomonadota</taxon>
        <taxon>Gammaproteobacteria</taxon>
        <taxon>Pseudomonadales</taxon>
        <taxon>Pseudomonadaceae</taxon>
        <taxon>Pseudomonas</taxon>
    </lineage>
</organism>
<proteinExistence type="predicted"/>
<keyword evidence="1" id="KW-0732">Signal</keyword>
<name>A0A7W2QH80_PSEPU</name>
<sequence>MRFSRRGFMVGLAVAGAAGSAAWYARQPRDYDETLEKDEVLTPGEASVEAPEAGGVRIADTLRGIWDLRFGGVDGGLDGLPLQAVQMLLDVGPSGRSLRGFIDVAERLRGEQTPRYRVLGELVAADARTLRWRLVPAGESVPSHMLEATLDEVWGAWGDAGAGTLTGRIRRIDRPLSLPEPDSHFVATKRAFPEARQVTPLAPALMAWLVSPEHRLFHQVWHATRDKWHRLDQDKRDALRGAGWQPGPRDAERGARGRRKHLNGSGEDFFFMHRHMLGYARSLQPDLPNWARLPLPSPQLEYDRVGFIRYQENHDGNSVPPAWVAAQDDELSQWLHGIKAAETFFSNFQVWESNYQDPDYLSRLTLGQFGSEVELNIHDWLHMRWATVTRDPSNGMPVVGDRDQVDYAARWYRAENDFLGDPFSSHVNPVFWRFHGWIDDRIEDWYRAHERAHPGEVQRRVVNGVSWFAPGPWVDVADPWLGPLTHGCGGIADAGGGAGEMEVEAMKLALRITFSGDSDVSDLLRRVPRRPWYARHLKLPGPRSKADGL</sequence>
<dbReference type="InterPro" id="IPR019546">
    <property type="entry name" value="TAT_signal_bac_arc"/>
</dbReference>
<evidence type="ECO:0000313" key="3">
    <source>
        <dbReference type="EMBL" id="MBA6114520.1"/>
    </source>
</evidence>
<dbReference type="EMBL" id="JACGDG010000002">
    <property type="protein sequence ID" value="MBA6114520.1"/>
    <property type="molecule type" value="Genomic_DNA"/>
</dbReference>
<feature type="region of interest" description="Disordered" evidence="2">
    <location>
        <begin position="239"/>
        <end position="259"/>
    </location>
</feature>
<accession>A0A7W2QH80</accession>
<dbReference type="InterPro" id="IPR006311">
    <property type="entry name" value="TAT_signal"/>
</dbReference>
<dbReference type="NCBIfam" id="TIGR01409">
    <property type="entry name" value="TAT_signal_seq"/>
    <property type="match status" value="1"/>
</dbReference>
<comment type="caution">
    <text evidence="3">The sequence shown here is derived from an EMBL/GenBank/DDBJ whole genome shotgun (WGS) entry which is preliminary data.</text>
</comment>
<reference evidence="3 4" key="1">
    <citation type="submission" date="2020-07" db="EMBL/GenBank/DDBJ databases">
        <title>Diversity of carbapenemase encoding genes among Pseudomonas putida group clinical isolates in a tertiary Brazilian hospital.</title>
        <authorList>
            <person name="Alberto-Lei F."/>
            <person name="Nodari C.S."/>
            <person name="Streling A.P."/>
            <person name="Paulino J.T."/>
            <person name="Bessa-Neto F.O."/>
            <person name="Cayo R."/>
            <person name="Gales A.C."/>
        </authorList>
    </citation>
    <scope>NUCLEOTIDE SEQUENCE [LARGE SCALE GENOMIC DNA]</scope>
    <source>
        <strain evidence="3 4">12464</strain>
    </source>
</reference>
<dbReference type="PROSITE" id="PS51318">
    <property type="entry name" value="TAT"/>
    <property type="match status" value="1"/>
</dbReference>
<dbReference type="AlphaFoldDB" id="A0A7W2QH80"/>
<dbReference type="RefSeq" id="WP_176514464.1">
    <property type="nucleotide sequence ID" value="NZ_CP060529.1"/>
</dbReference>
<dbReference type="SUPFAM" id="SSF48056">
    <property type="entry name" value="Di-copper centre-containing domain"/>
    <property type="match status" value="1"/>
</dbReference>